<dbReference type="InterPro" id="IPR004358">
    <property type="entry name" value="Sig_transdc_His_kin-like_C"/>
</dbReference>
<dbReference type="Proteomes" id="UP000603912">
    <property type="component" value="Unassembled WGS sequence"/>
</dbReference>
<keyword evidence="4" id="KW-0808">Transferase</keyword>
<keyword evidence="3" id="KW-0597">Phosphoprotein</keyword>
<feature type="coiled-coil region" evidence="6">
    <location>
        <begin position="404"/>
        <end position="438"/>
    </location>
</feature>
<dbReference type="InterPro" id="IPR000014">
    <property type="entry name" value="PAS"/>
</dbReference>
<dbReference type="Gene3D" id="3.30.565.10">
    <property type="entry name" value="Histidine kinase-like ATPase, C-terminal domain"/>
    <property type="match status" value="1"/>
</dbReference>
<reference evidence="10" key="1">
    <citation type="journal article" date="2014" name="Int. J. Syst. Evol. Microbiol.">
        <title>Complete genome sequence of Corynebacterium casei LMG S-19264T (=DSM 44701T), isolated from a smear-ripened cheese.</title>
        <authorList>
            <consortium name="US DOE Joint Genome Institute (JGI-PGF)"/>
            <person name="Walter F."/>
            <person name="Albersmeier A."/>
            <person name="Kalinowski J."/>
            <person name="Ruckert C."/>
        </authorList>
    </citation>
    <scope>NUCLEOTIDE SEQUENCE</scope>
    <source>
        <strain evidence="10">CGMCC 1.12214</strain>
    </source>
</reference>
<comment type="catalytic activity">
    <reaction evidence="1">
        <text>ATP + protein L-histidine = ADP + protein N-phospho-L-histidine.</text>
        <dbReference type="EC" id="2.7.13.3"/>
    </reaction>
</comment>
<dbReference type="InterPro" id="IPR036890">
    <property type="entry name" value="HATPase_C_sf"/>
</dbReference>
<reference evidence="10" key="2">
    <citation type="submission" date="2020-09" db="EMBL/GenBank/DDBJ databases">
        <authorList>
            <person name="Sun Q."/>
            <person name="Zhou Y."/>
        </authorList>
    </citation>
    <scope>NUCLEOTIDE SEQUENCE</scope>
    <source>
        <strain evidence="10">CGMCC 1.12214</strain>
    </source>
</reference>
<dbReference type="PRINTS" id="PR00344">
    <property type="entry name" value="BCTRLSENSOR"/>
</dbReference>
<evidence type="ECO:0000256" key="1">
    <source>
        <dbReference type="ARBA" id="ARBA00000085"/>
    </source>
</evidence>
<dbReference type="Pfam" id="PF08447">
    <property type="entry name" value="PAS_3"/>
    <property type="match status" value="2"/>
</dbReference>
<feature type="domain" description="PAS" evidence="8">
    <location>
        <begin position="165"/>
        <end position="221"/>
    </location>
</feature>
<evidence type="ECO:0000259" key="7">
    <source>
        <dbReference type="PROSITE" id="PS50109"/>
    </source>
</evidence>
<feature type="domain" description="Histidine kinase" evidence="7">
    <location>
        <begin position="454"/>
        <end position="676"/>
    </location>
</feature>
<dbReference type="Pfam" id="PF08448">
    <property type="entry name" value="PAS_4"/>
    <property type="match status" value="1"/>
</dbReference>
<dbReference type="AlphaFoldDB" id="A0A917I8R4"/>
<name>A0A917I8R4_9HYPH</name>
<evidence type="ECO:0000256" key="5">
    <source>
        <dbReference type="ARBA" id="ARBA00022777"/>
    </source>
</evidence>
<evidence type="ECO:0000259" key="9">
    <source>
        <dbReference type="PROSITE" id="PS50113"/>
    </source>
</evidence>
<evidence type="ECO:0000313" key="10">
    <source>
        <dbReference type="EMBL" id="GGH23535.1"/>
    </source>
</evidence>
<feature type="domain" description="PAC" evidence="9">
    <location>
        <begin position="111"/>
        <end position="164"/>
    </location>
</feature>
<dbReference type="SUPFAM" id="SSF47384">
    <property type="entry name" value="Homodimeric domain of signal transducing histidine kinase"/>
    <property type="match status" value="1"/>
</dbReference>
<dbReference type="EMBL" id="BMES01000002">
    <property type="protein sequence ID" value="GGH23535.1"/>
    <property type="molecule type" value="Genomic_DNA"/>
</dbReference>
<gene>
    <name evidence="10" type="ORF">GCM10007036_29370</name>
</gene>
<dbReference type="SMART" id="SM00388">
    <property type="entry name" value="HisKA"/>
    <property type="match status" value="1"/>
</dbReference>
<dbReference type="GO" id="GO:0000155">
    <property type="term" value="F:phosphorelay sensor kinase activity"/>
    <property type="evidence" value="ECO:0007669"/>
    <property type="project" value="InterPro"/>
</dbReference>
<dbReference type="InterPro" id="IPR013656">
    <property type="entry name" value="PAS_4"/>
</dbReference>
<dbReference type="NCBIfam" id="TIGR00229">
    <property type="entry name" value="sensory_box"/>
    <property type="match status" value="3"/>
</dbReference>
<accession>A0A917I8R4</accession>
<dbReference type="InterPro" id="IPR013655">
    <property type="entry name" value="PAS_fold_3"/>
</dbReference>
<evidence type="ECO:0000256" key="3">
    <source>
        <dbReference type="ARBA" id="ARBA00022553"/>
    </source>
</evidence>
<dbReference type="SMART" id="SM00387">
    <property type="entry name" value="HATPase_c"/>
    <property type="match status" value="1"/>
</dbReference>
<evidence type="ECO:0000256" key="4">
    <source>
        <dbReference type="ARBA" id="ARBA00022679"/>
    </source>
</evidence>
<feature type="domain" description="PAC" evidence="9">
    <location>
        <begin position="238"/>
        <end position="290"/>
    </location>
</feature>
<dbReference type="InterPro" id="IPR052162">
    <property type="entry name" value="Sensor_kinase/Photoreceptor"/>
</dbReference>
<dbReference type="EC" id="2.7.13.3" evidence="2"/>
<dbReference type="InterPro" id="IPR036097">
    <property type="entry name" value="HisK_dim/P_sf"/>
</dbReference>
<feature type="domain" description="PAS" evidence="8">
    <location>
        <begin position="291"/>
        <end position="361"/>
    </location>
</feature>
<keyword evidence="6" id="KW-0175">Coiled coil</keyword>
<dbReference type="SUPFAM" id="SSF55785">
    <property type="entry name" value="PYP-like sensor domain (PAS domain)"/>
    <property type="match status" value="3"/>
</dbReference>
<dbReference type="PROSITE" id="PS50109">
    <property type="entry name" value="HIS_KIN"/>
    <property type="match status" value="1"/>
</dbReference>
<evidence type="ECO:0000259" key="8">
    <source>
        <dbReference type="PROSITE" id="PS50112"/>
    </source>
</evidence>
<dbReference type="InterPro" id="IPR035965">
    <property type="entry name" value="PAS-like_dom_sf"/>
</dbReference>
<dbReference type="Gene3D" id="3.30.450.20">
    <property type="entry name" value="PAS domain"/>
    <property type="match status" value="3"/>
</dbReference>
<dbReference type="PROSITE" id="PS50112">
    <property type="entry name" value="PAS"/>
    <property type="match status" value="2"/>
</dbReference>
<evidence type="ECO:0000313" key="11">
    <source>
        <dbReference type="Proteomes" id="UP000603912"/>
    </source>
</evidence>
<comment type="caution">
    <text evidence="10">The sequence shown here is derived from an EMBL/GenBank/DDBJ whole genome shotgun (WGS) entry which is preliminary data.</text>
</comment>
<dbReference type="InterPro" id="IPR000700">
    <property type="entry name" value="PAS-assoc_C"/>
</dbReference>
<organism evidence="10 11">
    <name type="scientific">Alsobacter metallidurans</name>
    <dbReference type="NCBI Taxonomy" id="340221"/>
    <lineage>
        <taxon>Bacteria</taxon>
        <taxon>Pseudomonadati</taxon>
        <taxon>Pseudomonadota</taxon>
        <taxon>Alphaproteobacteria</taxon>
        <taxon>Hyphomicrobiales</taxon>
        <taxon>Alsobacteraceae</taxon>
        <taxon>Alsobacter</taxon>
    </lineage>
</organism>
<dbReference type="InterPro" id="IPR003594">
    <property type="entry name" value="HATPase_dom"/>
</dbReference>
<keyword evidence="11" id="KW-1185">Reference proteome</keyword>
<dbReference type="SUPFAM" id="SSF55874">
    <property type="entry name" value="ATPase domain of HSP90 chaperone/DNA topoisomerase II/histidine kinase"/>
    <property type="match status" value="1"/>
</dbReference>
<dbReference type="PANTHER" id="PTHR43304:SF1">
    <property type="entry name" value="PAC DOMAIN-CONTAINING PROTEIN"/>
    <property type="match status" value="1"/>
</dbReference>
<dbReference type="Pfam" id="PF02518">
    <property type="entry name" value="HATPase_c"/>
    <property type="match status" value="1"/>
</dbReference>
<dbReference type="PROSITE" id="PS50113">
    <property type="entry name" value="PAC"/>
    <property type="match status" value="3"/>
</dbReference>
<dbReference type="FunFam" id="3.30.450.20:FF:000099">
    <property type="entry name" value="Sensory box sensor histidine kinase"/>
    <property type="match status" value="2"/>
</dbReference>
<evidence type="ECO:0000256" key="2">
    <source>
        <dbReference type="ARBA" id="ARBA00012438"/>
    </source>
</evidence>
<dbReference type="InterPro" id="IPR005467">
    <property type="entry name" value="His_kinase_dom"/>
</dbReference>
<dbReference type="InterPro" id="IPR001610">
    <property type="entry name" value="PAC"/>
</dbReference>
<proteinExistence type="predicted"/>
<dbReference type="PANTHER" id="PTHR43304">
    <property type="entry name" value="PHYTOCHROME-LIKE PROTEIN CPH1"/>
    <property type="match status" value="1"/>
</dbReference>
<dbReference type="SMART" id="SM00091">
    <property type="entry name" value="PAS"/>
    <property type="match status" value="2"/>
</dbReference>
<dbReference type="Gene3D" id="1.10.287.130">
    <property type="match status" value="1"/>
</dbReference>
<evidence type="ECO:0000256" key="6">
    <source>
        <dbReference type="SAM" id="Coils"/>
    </source>
</evidence>
<sequence length="689" mass="76525">MVDAPLFLRVPDPMGSLIAAHDWGRTPLGPISGWPAVLKLSVSTMLRSAVPMTLLWGETGVLIYNSGYAKVCGKRHPAALGQSAFDVWPDYRDFNRSVVERSLAGEALAFDEQELSLNRNGEPEQVWMDLRYSPIADEDGRFCGALAIVLDVTERVLGQRRLQESETRFREMADHAPVMVWVTNPTGHCEYLNLNWYAFTGQSLGEAAGFGWLDPIHPEDRGAAEAAFLAANAAKAPFRIEYRLRRHDGAYRLVIDAAAPRFDPAGTFLGYVGSVIDIEERRESEERLRESEARFQAIANSVDQMIWSTRPDGYHDYFNDRWYSFTGLPRGATDGERWNGVFHPDDQERAARTWRRSLATGDPYHIEYRLRHASGEYRWVLGRAQPVRDQTGAITRWFGTCTDIQDIVDAREVLAKSRAQLEREVEARTEKLMVAERTLRQMQKMDAIGQLAGGIAHDFNNMLAVVLSGLQLVQKRLARGDTNVGAFVEGAMDGAKRASALTQRLLAFARQQPLEPERLDLGHELADLQELLTRTLGSRYQIEIRTEPVWPTLADRSQFENAVLNLAVNARDAMPEGGRIQLRARNAPAGSAPAEGGGAAERDYVLVEVEDRGAGMDEATLARAFEPFFTTKPEGKGTGLGLSQIFGYVRQSGGFVRARSEPGVGTVVSMYFPRDEAVASPPSAAPDRA</sequence>
<feature type="domain" description="PAC" evidence="9">
    <location>
        <begin position="364"/>
        <end position="416"/>
    </location>
</feature>
<dbReference type="SMART" id="SM00086">
    <property type="entry name" value="PAC"/>
    <property type="match status" value="3"/>
</dbReference>
<keyword evidence="5" id="KW-0418">Kinase</keyword>
<protein>
    <recommendedName>
        <fullName evidence="2">histidine kinase</fullName>
        <ecNumber evidence="2">2.7.13.3</ecNumber>
    </recommendedName>
</protein>
<dbReference type="InterPro" id="IPR003661">
    <property type="entry name" value="HisK_dim/P_dom"/>
</dbReference>
<dbReference type="CDD" id="cd00130">
    <property type="entry name" value="PAS"/>
    <property type="match status" value="2"/>
</dbReference>